<sequence>GQHRSLGGRCRDGAPCAPRKGRRSALALVAEADRHRRHGRRLPSAQPPDLRGFRSRSDRPQLRLLDDWRHRHPAG</sequence>
<name>A0A6J4NEH1_9RHOB</name>
<feature type="non-terminal residue" evidence="2">
    <location>
        <position position="75"/>
    </location>
</feature>
<evidence type="ECO:0000313" key="2">
    <source>
        <dbReference type="EMBL" id="CAA9385199.1"/>
    </source>
</evidence>
<organism evidence="2">
    <name type="scientific">uncultured Rubellimicrobium sp</name>
    <dbReference type="NCBI Taxonomy" id="543078"/>
    <lineage>
        <taxon>Bacteria</taxon>
        <taxon>Pseudomonadati</taxon>
        <taxon>Pseudomonadota</taxon>
        <taxon>Alphaproteobacteria</taxon>
        <taxon>Rhodobacterales</taxon>
        <taxon>Roseobacteraceae</taxon>
        <taxon>Rubellimicrobium</taxon>
        <taxon>environmental samples</taxon>
    </lineage>
</organism>
<reference evidence="2" key="1">
    <citation type="submission" date="2020-02" db="EMBL/GenBank/DDBJ databases">
        <authorList>
            <person name="Meier V. D."/>
        </authorList>
    </citation>
    <scope>NUCLEOTIDE SEQUENCE</scope>
    <source>
        <strain evidence="2">AVDCRST_MAG15</strain>
    </source>
</reference>
<feature type="region of interest" description="Disordered" evidence="1">
    <location>
        <begin position="1"/>
        <end position="75"/>
    </location>
</feature>
<dbReference type="AlphaFoldDB" id="A0A6J4NEH1"/>
<feature type="non-terminal residue" evidence="2">
    <location>
        <position position="1"/>
    </location>
</feature>
<feature type="compositionally biased region" description="Basic and acidic residues" evidence="1">
    <location>
        <begin position="51"/>
        <end position="69"/>
    </location>
</feature>
<proteinExistence type="predicted"/>
<dbReference type="EMBL" id="CADCUU010000024">
    <property type="protein sequence ID" value="CAA9385199.1"/>
    <property type="molecule type" value="Genomic_DNA"/>
</dbReference>
<gene>
    <name evidence="2" type="ORF">AVDCRST_MAG15-140</name>
</gene>
<accession>A0A6J4NEH1</accession>
<evidence type="ECO:0000256" key="1">
    <source>
        <dbReference type="SAM" id="MobiDB-lite"/>
    </source>
</evidence>
<protein>
    <submittedName>
        <fullName evidence="2">Uncharacterized protein</fullName>
    </submittedName>
</protein>